<evidence type="ECO:0000259" key="6">
    <source>
        <dbReference type="SMART" id="SM00065"/>
    </source>
</evidence>
<evidence type="ECO:0000256" key="2">
    <source>
        <dbReference type="ARBA" id="ARBA00022606"/>
    </source>
</evidence>
<dbReference type="Pfam" id="PF00360">
    <property type="entry name" value="PHY"/>
    <property type="match status" value="1"/>
</dbReference>
<dbReference type="SUPFAM" id="SSF55781">
    <property type="entry name" value="GAF domain-like"/>
    <property type="match status" value="2"/>
</dbReference>
<dbReference type="Gene3D" id="3.30.450.40">
    <property type="match status" value="1"/>
</dbReference>
<dbReference type="GO" id="GO:0006355">
    <property type="term" value="P:regulation of DNA-templated transcription"/>
    <property type="evidence" value="ECO:0007669"/>
    <property type="project" value="InterPro"/>
</dbReference>
<dbReference type="FunFam" id="3.30.70.270:FF:000001">
    <property type="entry name" value="Diguanylate cyclase domain protein"/>
    <property type="match status" value="1"/>
</dbReference>
<evidence type="ECO:0000313" key="8">
    <source>
        <dbReference type="EMBL" id="UXE63206.1"/>
    </source>
</evidence>
<protein>
    <submittedName>
        <fullName evidence="8">Diguanylate cyclase</fullName>
        <ecNumber evidence="8">2.7.7.65</ecNumber>
    </submittedName>
</protein>
<dbReference type="GO" id="GO:0052621">
    <property type="term" value="F:diguanylate cyclase activity"/>
    <property type="evidence" value="ECO:0007669"/>
    <property type="project" value="UniProtKB-EC"/>
</dbReference>
<sequence>MDSPTQNTLEIGDNCDDEKDDPNRVHLTHFIQPHGVFFVLEEPNFIILQISDNTEAIFGITASSLLGKPLSTLFAKAEIKNLYQNLQDQAIETLSAFTFTSIVKNYGQEFRGFVHRNQQTLILEIEILESQATLDNREENDFYSLIKTSLLRIKRASSFQATLDAIAAEVRHITGFDRVMVYRLDLDNTGVVIAENKREDWESYLDLHYPAVDIPENCRKLYYENWLRTIVDVNRQSVPIIPANHPQTHRRTDLSFSILRSVPDCHLEYLRNMDVAATLCISLINEHQLWGLIVCHHGSPNFVSYEKRKYCELLGQMMSLELIKRQEKEAKRYWAEIKNIQTYLQETLKDLMPLQSIGVSQILKKYSHNILDLVNAQGAVAYFDSELTLLGETPDRQQVQKLLAWFLGFSKQEVFATNSLSKVYPEAIAFKNVASGLLGISIFLNQTSYHLLWFRPEIIQTVNWGRDPHETLPDNSKETPRLSPQGSFETWKEIVKATSLPWQILEMEAAKELRTTLMLAALEFSQAALLKANHQLSLLASLDGLTGIANRRRFDEYIMTEWQRAIREQHPLSLILIDVDYFKNYNDTYGHLLGDDCLKKIAEILQKMSQRATDLAARYGGEEFVLVLPNTSQCGAQKVAQRIKAAIAHQTIHHKSSSVSKYITLSMGIMTIIPNTMMEMADFIRRTDQALFKAKSEGRDRIVSMNYLEFV</sequence>
<name>A0A977PXK3_9CYAN</name>
<keyword evidence="8" id="KW-0808">Transferase</keyword>
<dbReference type="Proteomes" id="UP001065613">
    <property type="component" value="Chromosome"/>
</dbReference>
<organism evidence="8">
    <name type="scientific">Woronichinia naegeliana WA131</name>
    <dbReference type="NCBI Taxonomy" id="2824559"/>
    <lineage>
        <taxon>Bacteria</taxon>
        <taxon>Bacillati</taxon>
        <taxon>Cyanobacteriota</taxon>
        <taxon>Cyanophyceae</taxon>
        <taxon>Synechococcales</taxon>
        <taxon>Coelosphaeriaceae</taxon>
        <taxon>Woronichinia</taxon>
    </lineage>
</organism>
<dbReference type="Pfam" id="PF08446">
    <property type="entry name" value="PAS_2"/>
    <property type="match status" value="1"/>
</dbReference>
<dbReference type="InterPro" id="IPR013654">
    <property type="entry name" value="PAS_2"/>
</dbReference>
<dbReference type="EC" id="2.7.7.65" evidence="8"/>
<dbReference type="Gene3D" id="3.30.70.270">
    <property type="match status" value="1"/>
</dbReference>
<dbReference type="SMART" id="SM00267">
    <property type="entry name" value="GGDEF"/>
    <property type="match status" value="1"/>
</dbReference>
<dbReference type="Gene3D" id="3.30.450.270">
    <property type="match status" value="1"/>
</dbReference>
<dbReference type="SUPFAM" id="SSF55785">
    <property type="entry name" value="PYP-like sensor domain (PAS domain)"/>
    <property type="match status" value="1"/>
</dbReference>
<evidence type="ECO:0000256" key="1">
    <source>
        <dbReference type="ARBA" id="ARBA00022543"/>
    </source>
</evidence>
<keyword evidence="2" id="KW-0716">Sensory transduction</keyword>
<dbReference type="InterPro" id="IPR050469">
    <property type="entry name" value="Diguanylate_Cyclase"/>
</dbReference>
<evidence type="ECO:0000259" key="7">
    <source>
        <dbReference type="SMART" id="SM00267"/>
    </source>
</evidence>
<evidence type="ECO:0000256" key="4">
    <source>
        <dbReference type="ARBA" id="ARBA00023170"/>
    </source>
</evidence>
<feature type="domain" description="GAF" evidence="6">
    <location>
        <begin position="158"/>
        <end position="332"/>
    </location>
</feature>
<gene>
    <name evidence="8" type="ORF">KA717_11410</name>
</gene>
<proteinExistence type="predicted"/>
<dbReference type="AlphaFoldDB" id="A0A977PXK3"/>
<dbReference type="GO" id="GO:0009881">
    <property type="term" value="F:photoreceptor activity"/>
    <property type="evidence" value="ECO:0007669"/>
    <property type="project" value="UniProtKB-KW"/>
</dbReference>
<keyword evidence="8" id="KW-0548">Nucleotidyltransferase</keyword>
<reference evidence="8" key="1">
    <citation type="submission" date="2021-04" db="EMBL/GenBank/DDBJ databases">
        <title>Genome sequence of Woronichinia naegeliana from Washington state freshwater lake bloom.</title>
        <authorList>
            <person name="Dreher T.W."/>
        </authorList>
    </citation>
    <scope>NUCLEOTIDE SEQUENCE</scope>
    <source>
        <strain evidence="8">WA131</strain>
    </source>
</reference>
<keyword evidence="4" id="KW-0675">Receptor</keyword>
<dbReference type="GO" id="GO:1902201">
    <property type="term" value="P:negative regulation of bacterial-type flagellum-dependent cell motility"/>
    <property type="evidence" value="ECO:0007669"/>
    <property type="project" value="TreeGrafter"/>
</dbReference>
<feature type="domain" description="GGDEF" evidence="7">
    <location>
        <begin position="529"/>
        <end position="705"/>
    </location>
</feature>
<accession>A0A977PXK3</accession>
<evidence type="ECO:0000256" key="3">
    <source>
        <dbReference type="ARBA" id="ARBA00022991"/>
    </source>
</evidence>
<dbReference type="Gene3D" id="3.30.450.20">
    <property type="entry name" value="PAS domain"/>
    <property type="match status" value="1"/>
</dbReference>
<dbReference type="InterPro" id="IPR001294">
    <property type="entry name" value="Phytochrome"/>
</dbReference>
<feature type="region of interest" description="Disordered" evidence="5">
    <location>
        <begin position="1"/>
        <end position="20"/>
    </location>
</feature>
<dbReference type="InterPro" id="IPR029787">
    <property type="entry name" value="Nucleotide_cyclase"/>
</dbReference>
<dbReference type="PRINTS" id="PR01033">
    <property type="entry name" value="PHYTOCHROME"/>
</dbReference>
<dbReference type="GO" id="GO:0009584">
    <property type="term" value="P:detection of visible light"/>
    <property type="evidence" value="ECO:0007669"/>
    <property type="project" value="InterPro"/>
</dbReference>
<dbReference type="Pfam" id="PF00990">
    <property type="entry name" value="GGDEF"/>
    <property type="match status" value="1"/>
</dbReference>
<keyword evidence="1" id="KW-0600">Photoreceptor protein</keyword>
<dbReference type="InterPro" id="IPR043150">
    <property type="entry name" value="Phytochrome_PHY_sf"/>
</dbReference>
<dbReference type="GO" id="GO:0043709">
    <property type="term" value="P:cell adhesion involved in single-species biofilm formation"/>
    <property type="evidence" value="ECO:0007669"/>
    <property type="project" value="TreeGrafter"/>
</dbReference>
<dbReference type="SMART" id="SM00065">
    <property type="entry name" value="GAF"/>
    <property type="match status" value="1"/>
</dbReference>
<dbReference type="InterPro" id="IPR013515">
    <property type="entry name" value="Phytochrome_cen-reg"/>
</dbReference>
<dbReference type="Pfam" id="PF01590">
    <property type="entry name" value="GAF"/>
    <property type="match status" value="1"/>
</dbReference>
<dbReference type="PANTHER" id="PTHR45138:SF9">
    <property type="entry name" value="DIGUANYLATE CYCLASE DGCM-RELATED"/>
    <property type="match status" value="1"/>
</dbReference>
<dbReference type="InterPro" id="IPR035965">
    <property type="entry name" value="PAS-like_dom_sf"/>
</dbReference>
<evidence type="ECO:0000256" key="5">
    <source>
        <dbReference type="SAM" id="MobiDB-lite"/>
    </source>
</evidence>
<dbReference type="InterPro" id="IPR043128">
    <property type="entry name" value="Rev_trsase/Diguanyl_cyclase"/>
</dbReference>
<dbReference type="KEGG" id="wna:KA717_11410"/>
<dbReference type="CDD" id="cd00130">
    <property type="entry name" value="PAS"/>
    <property type="match status" value="1"/>
</dbReference>
<dbReference type="InterPro" id="IPR003018">
    <property type="entry name" value="GAF"/>
</dbReference>
<dbReference type="InterPro" id="IPR000160">
    <property type="entry name" value="GGDEF_dom"/>
</dbReference>
<keyword evidence="3" id="KW-0157">Chromophore</keyword>
<dbReference type="CDD" id="cd01949">
    <property type="entry name" value="GGDEF"/>
    <property type="match status" value="1"/>
</dbReference>
<dbReference type="NCBIfam" id="TIGR00254">
    <property type="entry name" value="GGDEF"/>
    <property type="match status" value="1"/>
</dbReference>
<dbReference type="GO" id="GO:0005886">
    <property type="term" value="C:plasma membrane"/>
    <property type="evidence" value="ECO:0007669"/>
    <property type="project" value="TreeGrafter"/>
</dbReference>
<dbReference type="SUPFAM" id="SSF55073">
    <property type="entry name" value="Nucleotide cyclase"/>
    <property type="match status" value="1"/>
</dbReference>
<dbReference type="InterPro" id="IPR029016">
    <property type="entry name" value="GAF-like_dom_sf"/>
</dbReference>
<dbReference type="PANTHER" id="PTHR45138">
    <property type="entry name" value="REGULATORY COMPONENTS OF SENSORY TRANSDUCTION SYSTEM"/>
    <property type="match status" value="1"/>
</dbReference>
<dbReference type="InterPro" id="IPR000014">
    <property type="entry name" value="PAS"/>
</dbReference>
<dbReference type="EMBL" id="CP073041">
    <property type="protein sequence ID" value="UXE63206.1"/>
    <property type="molecule type" value="Genomic_DNA"/>
</dbReference>